<dbReference type="PANTHER" id="PTHR46599">
    <property type="entry name" value="PIGGYBAC TRANSPOSABLE ELEMENT-DERIVED PROTEIN 4"/>
    <property type="match status" value="1"/>
</dbReference>
<gene>
    <name evidence="3" type="ORF">ILUMI_08469</name>
</gene>
<protein>
    <recommendedName>
        <fullName evidence="2">PiggyBac transposable element-derived protein domain-containing protein</fullName>
    </recommendedName>
</protein>
<keyword evidence="4" id="KW-1185">Reference proteome</keyword>
<dbReference type="OrthoDB" id="8191541at2759"/>
<dbReference type="AlphaFoldDB" id="A0A8K0GFX3"/>
<accession>A0A8K0GFX3</accession>
<dbReference type="Proteomes" id="UP000801492">
    <property type="component" value="Unassembled WGS sequence"/>
</dbReference>
<reference evidence="3" key="1">
    <citation type="submission" date="2019-08" db="EMBL/GenBank/DDBJ databases">
        <title>The genome of the North American firefly Photinus pyralis.</title>
        <authorList>
            <consortium name="Photinus pyralis genome working group"/>
            <person name="Fallon T.R."/>
            <person name="Sander Lower S.E."/>
            <person name="Weng J.-K."/>
        </authorList>
    </citation>
    <scope>NUCLEOTIDE SEQUENCE</scope>
    <source>
        <strain evidence="3">TRF0915ILg1</strain>
        <tissue evidence="3">Whole body</tissue>
    </source>
</reference>
<dbReference type="Pfam" id="PF13843">
    <property type="entry name" value="DDE_Tnp_1_7"/>
    <property type="match status" value="1"/>
</dbReference>
<dbReference type="InterPro" id="IPR029526">
    <property type="entry name" value="PGBD"/>
</dbReference>
<comment type="caution">
    <text evidence="3">The sequence shown here is derived from an EMBL/GenBank/DDBJ whole genome shotgun (WGS) entry which is preliminary data.</text>
</comment>
<proteinExistence type="predicted"/>
<evidence type="ECO:0000259" key="2">
    <source>
        <dbReference type="Pfam" id="PF13843"/>
    </source>
</evidence>
<organism evidence="3 4">
    <name type="scientific">Ignelater luminosus</name>
    <name type="common">Cucubano</name>
    <name type="synonym">Pyrophorus luminosus</name>
    <dbReference type="NCBI Taxonomy" id="2038154"/>
    <lineage>
        <taxon>Eukaryota</taxon>
        <taxon>Metazoa</taxon>
        <taxon>Ecdysozoa</taxon>
        <taxon>Arthropoda</taxon>
        <taxon>Hexapoda</taxon>
        <taxon>Insecta</taxon>
        <taxon>Pterygota</taxon>
        <taxon>Neoptera</taxon>
        <taxon>Endopterygota</taxon>
        <taxon>Coleoptera</taxon>
        <taxon>Polyphaga</taxon>
        <taxon>Elateriformia</taxon>
        <taxon>Elateroidea</taxon>
        <taxon>Elateridae</taxon>
        <taxon>Agrypninae</taxon>
        <taxon>Pyrophorini</taxon>
        <taxon>Ignelater</taxon>
    </lineage>
</organism>
<name>A0A8K0GFX3_IGNLU</name>
<evidence type="ECO:0000313" key="3">
    <source>
        <dbReference type="EMBL" id="KAF2897706.1"/>
    </source>
</evidence>
<feature type="region of interest" description="Disordered" evidence="1">
    <location>
        <begin position="32"/>
        <end position="64"/>
    </location>
</feature>
<feature type="domain" description="PiggyBac transposable element-derived protein" evidence="2">
    <location>
        <begin position="151"/>
        <end position="304"/>
    </location>
</feature>
<evidence type="ECO:0000313" key="4">
    <source>
        <dbReference type="Proteomes" id="UP000801492"/>
    </source>
</evidence>
<dbReference type="PANTHER" id="PTHR46599:SF6">
    <property type="entry name" value="DUAL SPECIFICITY PHOSPHATASE 26"/>
    <property type="match status" value="1"/>
</dbReference>
<sequence length="377" mass="43254">MAEYNFDFASNYSEQQALADAYNSDFEIIDNESDGSDAKKDFTEIREDKEGVAGLSNSDNDGNKEEEVWISKDGTMQWSTKKPIRKRVLSRIIVKQAFGIPRHLNLSTPADCFRVFMTNKIIDKICLHTNQRPNEQKDKKPSLKKKGIATGRRGFKVYIPSKPGKYGIQIWMTVDCEALYITNLQIYSGKFGNIKEHQEQVKRVVLDLVTHLNGSSRNITTANFFTSFSLRQQLLKEKLTLTGTARINRNELPSHMLPSKLREKKSFIVAFASDILLASYVPKKGKAVVMMFTQRNKFDVSKDHRKSDGQELLNEKSNNKIAICYIFVLVDFAGINAYVIFSEVNNTYNNTTRRRRFLLEQGEDLVKPQIERRIQNP</sequence>
<feature type="compositionally biased region" description="Basic and acidic residues" evidence="1">
    <location>
        <begin position="36"/>
        <end position="51"/>
    </location>
</feature>
<dbReference type="EMBL" id="VTPC01003969">
    <property type="protein sequence ID" value="KAF2897706.1"/>
    <property type="molecule type" value="Genomic_DNA"/>
</dbReference>
<evidence type="ECO:0000256" key="1">
    <source>
        <dbReference type="SAM" id="MobiDB-lite"/>
    </source>
</evidence>